<dbReference type="Proteomes" id="UP000233618">
    <property type="component" value="Unassembled WGS sequence"/>
</dbReference>
<dbReference type="EMBL" id="MVDE01000009">
    <property type="protein sequence ID" value="PKQ67291.1"/>
    <property type="molecule type" value="Genomic_DNA"/>
</dbReference>
<comment type="caution">
    <text evidence="1">The sequence shown here is derived from an EMBL/GenBank/DDBJ whole genome shotgun (WGS) entry which is preliminary data.</text>
</comment>
<name>A0A2N3IAD3_9BACT</name>
<evidence type="ECO:0000313" key="2">
    <source>
        <dbReference type="Proteomes" id="UP000233618"/>
    </source>
</evidence>
<organism evidence="1 2">
    <name type="scientific">Labilibaculum manganireducens</name>
    <dbReference type="NCBI Taxonomy" id="1940525"/>
    <lineage>
        <taxon>Bacteria</taxon>
        <taxon>Pseudomonadati</taxon>
        <taxon>Bacteroidota</taxon>
        <taxon>Bacteroidia</taxon>
        <taxon>Marinilabiliales</taxon>
        <taxon>Marinifilaceae</taxon>
        <taxon>Labilibaculum</taxon>
    </lineage>
</organism>
<proteinExistence type="predicted"/>
<evidence type="ECO:0000313" key="1">
    <source>
        <dbReference type="EMBL" id="PKQ67291.1"/>
    </source>
</evidence>
<accession>A0A2N3IAD3</accession>
<dbReference type="AlphaFoldDB" id="A0A2N3IAD3"/>
<protein>
    <submittedName>
        <fullName evidence="1">Uncharacterized protein</fullName>
    </submittedName>
</protein>
<reference evidence="1 2" key="1">
    <citation type="journal article" date="2017" name="Front. Microbiol.">
        <title>Labilibaculum manganireducens gen. nov., sp. nov. and Labilibaculum filiforme sp. nov., Novel Bacteroidetes Isolated from Subsurface Sediments of the Baltic Sea.</title>
        <authorList>
            <person name="Vandieken V."/>
            <person name="Marshall I.P."/>
            <person name="Niemann H."/>
            <person name="Engelen B."/>
            <person name="Cypionka H."/>
        </authorList>
    </citation>
    <scope>NUCLEOTIDE SEQUENCE [LARGE SCALE GENOMIC DNA]</scope>
    <source>
        <strain evidence="1 2">59.10-2M</strain>
    </source>
</reference>
<keyword evidence="2" id="KW-1185">Reference proteome</keyword>
<sequence length="73" mass="8718">MCIFATNPEHRSLFYMQQFGMERIKNGHQYFYNREANSIFLIKKLNLECDHCTSKCSISTNTDIEYFKKPTLK</sequence>
<gene>
    <name evidence="1" type="ORF">BZG01_07820</name>
</gene>